<dbReference type="KEGG" id="bpor:BPO_1167"/>
<evidence type="ECO:0000256" key="1">
    <source>
        <dbReference type="SAM" id="Phobius"/>
    </source>
</evidence>
<evidence type="ECO:0000313" key="2">
    <source>
        <dbReference type="EMBL" id="WOC51814.1"/>
    </source>
</evidence>
<dbReference type="EMBL" id="CP136426">
    <property type="protein sequence ID" value="WOC51814.1"/>
    <property type="molecule type" value="Genomic_DNA"/>
</dbReference>
<accession>A0AAU0EZH3</accession>
<protein>
    <submittedName>
        <fullName evidence="2">Uncharacterized protein</fullName>
    </submittedName>
</protein>
<name>A0AAU0EZH3_9FLAO</name>
<sequence>MSKMDNNWILVAIGAAVVIGGAVYYFASNKQEETIEEPLKAEEMDKLTFAYVEDYFKKSYVPVKEATPNIKPIALRVKGDIFSNNDAESLFFALTYYNENTKEILTDNTKYIKAKSIDINLKDAFGDKEMLVLS</sequence>
<proteinExistence type="predicted"/>
<organism evidence="2 3">
    <name type="scientific">Bergeyella porcorum</name>
    <dbReference type="NCBI Taxonomy" id="1735111"/>
    <lineage>
        <taxon>Bacteria</taxon>
        <taxon>Pseudomonadati</taxon>
        <taxon>Bacteroidota</taxon>
        <taxon>Flavobacteriia</taxon>
        <taxon>Flavobacteriales</taxon>
        <taxon>Weeksellaceae</taxon>
        <taxon>Bergeyella</taxon>
    </lineage>
</organism>
<dbReference type="AlphaFoldDB" id="A0AAU0EZH3"/>
<keyword evidence="1" id="KW-0812">Transmembrane</keyword>
<feature type="transmembrane region" description="Helical" evidence="1">
    <location>
        <begin position="7"/>
        <end position="27"/>
    </location>
</feature>
<keyword evidence="1" id="KW-1133">Transmembrane helix</keyword>
<reference evidence="2" key="1">
    <citation type="submission" date="2023-10" db="EMBL/GenBank/DDBJ databases">
        <title>Characterization and whole genome sequencing of a novel strain of Bergeyella porcorum QD2021 isolated from pig.</title>
        <authorList>
            <person name="Liu G."/>
            <person name="Chen C."/>
            <person name="Han X."/>
        </authorList>
    </citation>
    <scope>NUCLEOTIDE SEQUENCE</scope>
    <source>
        <strain evidence="2">QD2021</strain>
    </source>
</reference>
<keyword evidence="1" id="KW-0472">Membrane</keyword>
<dbReference type="RefSeq" id="WP_327983510.1">
    <property type="nucleotide sequence ID" value="NZ_CP136426.1"/>
</dbReference>
<keyword evidence="3" id="KW-1185">Reference proteome</keyword>
<evidence type="ECO:0000313" key="3">
    <source>
        <dbReference type="Proteomes" id="UP001432059"/>
    </source>
</evidence>
<gene>
    <name evidence="2" type="ORF">BPO_1167</name>
</gene>
<dbReference type="Proteomes" id="UP001432059">
    <property type="component" value="Chromosome"/>
</dbReference>